<evidence type="ECO:0000313" key="1">
    <source>
        <dbReference type="EMBL" id="PFX24922.1"/>
    </source>
</evidence>
<gene>
    <name evidence="1" type="ORF">AWC38_SpisGene10461</name>
</gene>
<organism evidence="1 2">
    <name type="scientific">Stylophora pistillata</name>
    <name type="common">Smooth cauliflower coral</name>
    <dbReference type="NCBI Taxonomy" id="50429"/>
    <lineage>
        <taxon>Eukaryota</taxon>
        <taxon>Metazoa</taxon>
        <taxon>Cnidaria</taxon>
        <taxon>Anthozoa</taxon>
        <taxon>Hexacorallia</taxon>
        <taxon>Scleractinia</taxon>
        <taxon>Astrocoeniina</taxon>
        <taxon>Pocilloporidae</taxon>
        <taxon>Stylophora</taxon>
    </lineage>
</organism>
<accession>A0A2B4S8R1</accession>
<keyword evidence="2" id="KW-1185">Reference proteome</keyword>
<dbReference type="AlphaFoldDB" id="A0A2B4S8R1"/>
<evidence type="ECO:0000313" key="2">
    <source>
        <dbReference type="Proteomes" id="UP000225706"/>
    </source>
</evidence>
<dbReference type="STRING" id="50429.A0A2B4S8R1"/>
<reference evidence="2" key="1">
    <citation type="journal article" date="2017" name="bioRxiv">
        <title>Comparative analysis of the genomes of Stylophora pistillata and Acropora digitifera provides evidence for extensive differences between species of corals.</title>
        <authorList>
            <person name="Voolstra C.R."/>
            <person name="Li Y."/>
            <person name="Liew Y.J."/>
            <person name="Baumgarten S."/>
            <person name="Zoccola D."/>
            <person name="Flot J.-F."/>
            <person name="Tambutte S."/>
            <person name="Allemand D."/>
            <person name="Aranda M."/>
        </authorList>
    </citation>
    <scope>NUCLEOTIDE SEQUENCE [LARGE SCALE GENOMIC DNA]</scope>
</reference>
<dbReference type="Gene3D" id="3.40.1800.10">
    <property type="entry name" value="His-Me finger endonucleases"/>
    <property type="match status" value="1"/>
</dbReference>
<dbReference type="Proteomes" id="UP000225706">
    <property type="component" value="Unassembled WGS sequence"/>
</dbReference>
<dbReference type="SUPFAM" id="SSF54060">
    <property type="entry name" value="His-Me finger endonucleases"/>
    <property type="match status" value="1"/>
</dbReference>
<sequence length="224" mass="26279">MLEETDYCEEMAFRNFNKPLNITDEDERKFKKAKSCHICGEKYTSEDIRVRDHCHFTGKYRGLAHYDCNLKLKLDIKNMKFPVVFHTLRRYDSHFIMQNLAMSQYLPSGAFTWLSYKKIDKHSLTEHMPLDESKGGMILEVDLEYPKEWHDLHDGYLVPAEQVKIKQRGALIQIIVSGDIRKKYGITIGQVIKLTPTWSDKEKCVALLKLAALFEFRIKIEENT</sequence>
<dbReference type="PANTHER" id="PTHR31511:SF12">
    <property type="entry name" value="RHO TERMINATION FACTOR N-TERMINAL DOMAIN-CONTAINING PROTEIN"/>
    <property type="match status" value="1"/>
</dbReference>
<dbReference type="InterPro" id="IPR044925">
    <property type="entry name" value="His-Me_finger_sf"/>
</dbReference>
<protein>
    <submittedName>
        <fullName evidence="1">Uncharacterized protein</fullName>
    </submittedName>
</protein>
<dbReference type="Pfam" id="PF02945">
    <property type="entry name" value="Endonuclease_7"/>
    <property type="match status" value="1"/>
</dbReference>
<dbReference type="InterPro" id="IPR038563">
    <property type="entry name" value="Endonuclease_7_sf"/>
</dbReference>
<name>A0A2B4S8R1_STYPI</name>
<proteinExistence type="predicted"/>
<dbReference type="PANTHER" id="PTHR31511">
    <property type="entry name" value="PROTEIN CBG23764"/>
    <property type="match status" value="1"/>
</dbReference>
<dbReference type="EMBL" id="LSMT01000164">
    <property type="protein sequence ID" value="PFX24922.1"/>
    <property type="molecule type" value="Genomic_DNA"/>
</dbReference>
<dbReference type="InterPro" id="IPR004211">
    <property type="entry name" value="Endonuclease_7"/>
</dbReference>
<comment type="caution">
    <text evidence="1">The sequence shown here is derived from an EMBL/GenBank/DDBJ whole genome shotgun (WGS) entry which is preliminary data.</text>
</comment>